<dbReference type="AlphaFoldDB" id="A0A1E7XE94"/>
<feature type="chain" id="PRO_5009449514" evidence="1">
    <location>
        <begin position="30"/>
        <end position="172"/>
    </location>
</feature>
<organism evidence="2 3">
    <name type="scientific">Lentilactobacillus sunkii</name>
    <dbReference type="NCBI Taxonomy" id="481719"/>
    <lineage>
        <taxon>Bacteria</taxon>
        <taxon>Bacillati</taxon>
        <taxon>Bacillota</taxon>
        <taxon>Bacilli</taxon>
        <taxon>Lactobacillales</taxon>
        <taxon>Lactobacillaceae</taxon>
        <taxon>Lentilactobacillus</taxon>
    </lineage>
</organism>
<evidence type="ECO:0000256" key="1">
    <source>
        <dbReference type="SAM" id="SignalP"/>
    </source>
</evidence>
<dbReference type="EMBL" id="MIQE01000010">
    <property type="protein sequence ID" value="OFA11440.1"/>
    <property type="molecule type" value="Genomic_DNA"/>
</dbReference>
<feature type="signal peptide" evidence="1">
    <location>
        <begin position="1"/>
        <end position="29"/>
    </location>
</feature>
<dbReference type="Proteomes" id="UP000177010">
    <property type="component" value="Unassembled WGS sequence"/>
</dbReference>
<dbReference type="RefSeq" id="WP_070367652.1">
    <property type="nucleotide sequence ID" value="NZ_JAZHVW010000001.1"/>
</dbReference>
<evidence type="ECO:0000313" key="3">
    <source>
        <dbReference type="Proteomes" id="UP000177010"/>
    </source>
</evidence>
<gene>
    <name evidence="2" type="ORF">LASUN_10490</name>
</gene>
<proteinExistence type="predicted"/>
<sequence length="172" mass="19897">MKKWKLLLGTVALSLGLLFAVGSSNNVSASSMSYDKAPDVLHHDWVTKFIKAPKGLRNAQYGYSKERLHVTNRKFQFYYYDFHPNKHLYNHGKDWGATSHYWALSFEKISSHRYIIIGSADPSSKVANAFGVVLSKNYRSLKAYSFHVKFKHDVPYLSHRSYQGHFYRSNLL</sequence>
<protein>
    <submittedName>
        <fullName evidence="2">Uncharacterized protein</fullName>
    </submittedName>
</protein>
<name>A0A1E7XE94_9LACO</name>
<keyword evidence="1" id="KW-0732">Signal</keyword>
<dbReference type="STRING" id="481719.LASUN_10490"/>
<evidence type="ECO:0000313" key="2">
    <source>
        <dbReference type="EMBL" id="OFA11440.1"/>
    </source>
</evidence>
<reference evidence="2 3" key="1">
    <citation type="submission" date="2016-09" db="EMBL/GenBank/DDBJ databases">
        <title>Genome Sequence of Lactobacillus sunkii Strain CG01.</title>
        <authorList>
            <person name="Poehlein A."/>
            <person name="Gabris C."/>
            <person name="Bengelsdorf F.R."/>
            <person name="Duerre P."/>
            <person name="Daniel R."/>
        </authorList>
    </citation>
    <scope>NUCLEOTIDE SEQUENCE [LARGE SCALE GENOMIC DNA]</scope>
    <source>
        <strain evidence="2 3">CG_D</strain>
    </source>
</reference>
<comment type="caution">
    <text evidence="2">The sequence shown here is derived from an EMBL/GenBank/DDBJ whole genome shotgun (WGS) entry which is preliminary data.</text>
</comment>
<accession>A0A1E7XE94</accession>